<proteinExistence type="predicted"/>
<dbReference type="EMBL" id="CP144060">
    <property type="protein sequence ID" value="WWD21097.1"/>
    <property type="molecule type" value="Genomic_DNA"/>
</dbReference>
<evidence type="ECO:0000256" key="1">
    <source>
        <dbReference type="SAM" id="MobiDB-lite"/>
    </source>
</evidence>
<reference evidence="2" key="1">
    <citation type="submission" date="2017-08" db="EMBL/GenBank/DDBJ databases">
        <authorList>
            <person name="Cuomo C."/>
            <person name="Billmyre B."/>
            <person name="Heitman J."/>
        </authorList>
    </citation>
    <scope>NUCLEOTIDE SEQUENCE</scope>
    <source>
        <strain evidence="2">CBS 12478</strain>
    </source>
</reference>
<evidence type="ECO:0000313" key="2">
    <source>
        <dbReference type="EMBL" id="WWD21097.1"/>
    </source>
</evidence>
<feature type="compositionally biased region" description="Polar residues" evidence="1">
    <location>
        <begin position="58"/>
        <end position="72"/>
    </location>
</feature>
<dbReference type="GeneID" id="43587595"/>
<protein>
    <submittedName>
        <fullName evidence="2">Uncharacterized protein</fullName>
    </submittedName>
</protein>
<dbReference type="RefSeq" id="XP_031862330.1">
    <property type="nucleotide sequence ID" value="XM_032003472.1"/>
</dbReference>
<gene>
    <name evidence="2" type="ORF">CI109_105578</name>
</gene>
<sequence>MSIIRSFSALPVSRVSYRALSTSAIRSKTLTESVKDTADAINKKVGQTLAAGLEKSEQATNQAKATVASKTPSESEVKSAASTASSKATETAESARQNANHALGSAAGKARDAADDVKKNL</sequence>
<feature type="region of interest" description="Disordered" evidence="1">
    <location>
        <begin position="55"/>
        <end position="121"/>
    </location>
</feature>
<accession>A0A5M6C6J2</accession>
<keyword evidence="3" id="KW-1185">Reference proteome</keyword>
<dbReference type="Proteomes" id="UP000322225">
    <property type="component" value="Chromosome 10"/>
</dbReference>
<organism evidence="2 3">
    <name type="scientific">Kwoniella shandongensis</name>
    <dbReference type="NCBI Taxonomy" id="1734106"/>
    <lineage>
        <taxon>Eukaryota</taxon>
        <taxon>Fungi</taxon>
        <taxon>Dikarya</taxon>
        <taxon>Basidiomycota</taxon>
        <taxon>Agaricomycotina</taxon>
        <taxon>Tremellomycetes</taxon>
        <taxon>Tremellales</taxon>
        <taxon>Cryptococcaceae</taxon>
        <taxon>Kwoniella</taxon>
    </lineage>
</organism>
<evidence type="ECO:0000313" key="3">
    <source>
        <dbReference type="Proteomes" id="UP000322225"/>
    </source>
</evidence>
<dbReference type="OrthoDB" id="4023585at2759"/>
<feature type="compositionally biased region" description="Basic and acidic residues" evidence="1">
    <location>
        <begin position="109"/>
        <end position="121"/>
    </location>
</feature>
<name>A0A5M6C6J2_9TREE</name>
<dbReference type="KEGG" id="ksn:43587595"/>
<reference evidence="2" key="2">
    <citation type="submission" date="2024-01" db="EMBL/GenBank/DDBJ databases">
        <title>Comparative genomics of Cryptococcus and Kwoniella reveals pathogenesis evolution and contrasting modes of karyotype evolution via chromosome fusion or intercentromeric recombination.</title>
        <authorList>
            <person name="Coelho M.A."/>
            <person name="David-Palma M."/>
            <person name="Shea T."/>
            <person name="Bowers K."/>
            <person name="McGinley-Smith S."/>
            <person name="Mohammad A.W."/>
            <person name="Gnirke A."/>
            <person name="Yurkov A.M."/>
            <person name="Nowrousian M."/>
            <person name="Sun S."/>
            <person name="Cuomo C.A."/>
            <person name="Heitman J."/>
        </authorList>
    </citation>
    <scope>NUCLEOTIDE SEQUENCE</scope>
    <source>
        <strain evidence="2">CBS 12478</strain>
    </source>
</reference>
<feature type="compositionally biased region" description="Low complexity" evidence="1">
    <location>
        <begin position="78"/>
        <end position="95"/>
    </location>
</feature>
<dbReference type="AlphaFoldDB" id="A0A5M6C6J2"/>